<reference evidence="8 9" key="1">
    <citation type="submission" date="2018-06" db="EMBL/GenBank/DDBJ databases">
        <title>Genomic Encyclopedia of Archaeal and Bacterial Type Strains, Phase II (KMG-II): from individual species to whole genera.</title>
        <authorList>
            <person name="Goeker M."/>
        </authorList>
    </citation>
    <scope>NUCLEOTIDE SEQUENCE [LARGE SCALE GENOMIC DNA]</scope>
    <source>
        <strain evidence="8 9">T4</strain>
    </source>
</reference>
<evidence type="ECO:0000256" key="3">
    <source>
        <dbReference type="ARBA" id="ARBA00022692"/>
    </source>
</evidence>
<evidence type="ECO:0000256" key="1">
    <source>
        <dbReference type="ARBA" id="ARBA00004141"/>
    </source>
</evidence>
<keyword evidence="2" id="KW-0813">Transport</keyword>
<comment type="subcellular location">
    <subcellularLocation>
        <location evidence="1">Membrane</location>
        <topology evidence="1">Multi-pass membrane protein</topology>
    </subcellularLocation>
</comment>
<feature type="transmembrane region" description="Helical" evidence="6">
    <location>
        <begin position="177"/>
        <end position="196"/>
    </location>
</feature>
<evidence type="ECO:0000256" key="4">
    <source>
        <dbReference type="ARBA" id="ARBA00022989"/>
    </source>
</evidence>
<sequence>MLAFLGLLTILLLLFLVITKKASPVIALTLVPILTGMLAGKTTELPSMIGEGLQAIAPTGVMFVFAILFFGILLDAGTFQPIIDRLLKMAGNDPVKIALATAVVAMLIHLDGSGAVTFLVVIPALAPIYDQLGMKRITLACIVAISAGTMNMVPWGGPTIRAATALNVSVTDLFNPMVIPLLSGLATVFVIAFFLGKKEKNQLQSKTLYSEESAEMNPLHRPKLFWINVLLILAAITSIILSWAPPYVVFMVAFAVALLINFPKVDEQKKRIDAHAKEAMLMASILFAAGCFTGILKGSGMMDAMAGTVQTILPEELGRQLPLLTGLVAMPASMLFDPDSFYFGILPLLSTTATSFGASGLEVGQAAILGQMTTGFPVSPLTGSTFLLVGLAGVELGDHQKKTIPLAFLVTLVMLLVSILLGVISI</sequence>
<dbReference type="OrthoDB" id="5329450at2"/>
<dbReference type="InterPro" id="IPR014738">
    <property type="entry name" value="Citrate_transporter"/>
</dbReference>
<evidence type="ECO:0000256" key="6">
    <source>
        <dbReference type="SAM" id="Phobius"/>
    </source>
</evidence>
<dbReference type="Pfam" id="PF03600">
    <property type="entry name" value="CitMHS"/>
    <property type="match status" value="1"/>
</dbReference>
<feature type="transmembrane region" description="Helical" evidence="6">
    <location>
        <begin position="406"/>
        <end position="424"/>
    </location>
</feature>
<feature type="transmembrane region" description="Helical" evidence="6">
    <location>
        <begin position="26"/>
        <end position="43"/>
    </location>
</feature>
<feature type="transmembrane region" description="Helical" evidence="6">
    <location>
        <begin position="278"/>
        <end position="296"/>
    </location>
</feature>
<comment type="caution">
    <text evidence="8">The sequence shown here is derived from an EMBL/GenBank/DDBJ whole genome shotgun (WGS) entry which is preliminary data.</text>
</comment>
<dbReference type="GO" id="GO:0005886">
    <property type="term" value="C:plasma membrane"/>
    <property type="evidence" value="ECO:0007669"/>
    <property type="project" value="TreeGrafter"/>
</dbReference>
<feature type="transmembrane region" description="Helical" evidence="6">
    <location>
        <begin position="375"/>
        <end position="394"/>
    </location>
</feature>
<dbReference type="Proteomes" id="UP000248917">
    <property type="component" value="Unassembled WGS sequence"/>
</dbReference>
<dbReference type="GO" id="GO:0015128">
    <property type="term" value="F:gluconate transmembrane transporter activity"/>
    <property type="evidence" value="ECO:0007669"/>
    <property type="project" value="InterPro"/>
</dbReference>
<feature type="transmembrane region" description="Helical" evidence="6">
    <location>
        <begin position="341"/>
        <end position="363"/>
    </location>
</feature>
<evidence type="ECO:0000259" key="7">
    <source>
        <dbReference type="Pfam" id="PF03600"/>
    </source>
</evidence>
<feature type="transmembrane region" description="Helical" evidence="6">
    <location>
        <begin position="247"/>
        <end position="266"/>
    </location>
</feature>
<dbReference type="RefSeq" id="WP_111394938.1">
    <property type="nucleotide sequence ID" value="NZ_QKTX01000023.1"/>
</dbReference>
<keyword evidence="3 6" id="KW-0812">Transmembrane</keyword>
<dbReference type="EMBL" id="QKTX01000023">
    <property type="protein sequence ID" value="PZV76746.1"/>
    <property type="molecule type" value="Genomic_DNA"/>
</dbReference>
<gene>
    <name evidence="8" type="ORF">CLV31_12328</name>
</gene>
<feature type="transmembrane region" description="Helical" evidence="6">
    <location>
        <begin position="137"/>
        <end position="157"/>
    </location>
</feature>
<evidence type="ECO:0000256" key="5">
    <source>
        <dbReference type="ARBA" id="ARBA00023136"/>
    </source>
</evidence>
<dbReference type="NCBIfam" id="TIGR00784">
    <property type="entry name" value="citMHS"/>
    <property type="match status" value="1"/>
</dbReference>
<dbReference type="AlphaFoldDB" id="A0A326RV38"/>
<feature type="transmembrane region" description="Helical" evidence="6">
    <location>
        <begin position="55"/>
        <end position="77"/>
    </location>
</feature>
<protein>
    <submittedName>
        <fullName evidence="8">CitMHS family citrate-Mg2+:H+ or citrate-Ca2+:H+ symporter</fullName>
    </submittedName>
</protein>
<feature type="domain" description="Citrate transporter-like" evidence="7">
    <location>
        <begin position="14"/>
        <end position="359"/>
    </location>
</feature>
<feature type="transmembrane region" description="Helical" evidence="6">
    <location>
        <begin position="224"/>
        <end position="241"/>
    </location>
</feature>
<dbReference type="InterPro" id="IPR004680">
    <property type="entry name" value="Cit_transptr-like_dom"/>
</dbReference>
<feature type="transmembrane region" description="Helical" evidence="6">
    <location>
        <begin position="97"/>
        <end position="125"/>
    </location>
</feature>
<evidence type="ECO:0000313" key="8">
    <source>
        <dbReference type="EMBL" id="PZV76746.1"/>
    </source>
</evidence>
<name>A0A326RV38_9BACT</name>
<organism evidence="8 9">
    <name type="scientific">Algoriphagus aquaeductus</name>
    <dbReference type="NCBI Taxonomy" id="475299"/>
    <lineage>
        <taxon>Bacteria</taxon>
        <taxon>Pseudomonadati</taxon>
        <taxon>Bacteroidota</taxon>
        <taxon>Cytophagia</taxon>
        <taxon>Cytophagales</taxon>
        <taxon>Cyclobacteriaceae</taxon>
        <taxon>Algoriphagus</taxon>
    </lineage>
</organism>
<evidence type="ECO:0000313" key="9">
    <source>
        <dbReference type="Proteomes" id="UP000248917"/>
    </source>
</evidence>
<keyword evidence="9" id="KW-1185">Reference proteome</keyword>
<dbReference type="PANTHER" id="PTHR30354">
    <property type="entry name" value="GNT FAMILY GLUCONATE TRANSPORTER"/>
    <property type="match status" value="1"/>
</dbReference>
<keyword evidence="4 6" id="KW-1133">Transmembrane helix</keyword>
<dbReference type="InterPro" id="IPR003474">
    <property type="entry name" value="Glcn_transporter"/>
</dbReference>
<dbReference type="PANTHER" id="PTHR30354:SF26">
    <property type="entry name" value="TRANSPORTER, PUTATIVE-RELATED"/>
    <property type="match status" value="1"/>
</dbReference>
<evidence type="ECO:0000256" key="2">
    <source>
        <dbReference type="ARBA" id="ARBA00022448"/>
    </source>
</evidence>
<proteinExistence type="predicted"/>
<accession>A0A326RV38</accession>
<dbReference type="GO" id="GO:0015137">
    <property type="term" value="F:citrate transmembrane transporter activity"/>
    <property type="evidence" value="ECO:0007669"/>
    <property type="project" value="InterPro"/>
</dbReference>
<keyword evidence="5 6" id="KW-0472">Membrane</keyword>